<reference evidence="4" key="1">
    <citation type="journal article" date="2015" name="BMC Genomics">
        <title>Genomic and transcriptomic analysis of the endophytic fungus Pestalotiopsis fici reveals its lifestyle and high potential for synthesis of natural products.</title>
        <authorList>
            <person name="Wang X."/>
            <person name="Zhang X."/>
            <person name="Liu L."/>
            <person name="Xiang M."/>
            <person name="Wang W."/>
            <person name="Sun X."/>
            <person name="Che Y."/>
            <person name="Guo L."/>
            <person name="Liu G."/>
            <person name="Guo L."/>
            <person name="Wang C."/>
            <person name="Yin W.B."/>
            <person name="Stadler M."/>
            <person name="Zhang X."/>
            <person name="Liu X."/>
        </authorList>
    </citation>
    <scope>NUCLEOTIDE SEQUENCE [LARGE SCALE GENOMIC DNA]</scope>
    <source>
        <strain evidence="4">W106-1 / CGMCC3.15140</strain>
    </source>
</reference>
<dbReference type="eggNOG" id="ENOG502SUQ0">
    <property type="taxonomic scope" value="Eukaryota"/>
</dbReference>
<keyword evidence="2" id="KW-0812">Transmembrane</keyword>
<dbReference type="InParanoid" id="W3WJV1"/>
<dbReference type="OMA" id="PGEVWCN"/>
<evidence type="ECO:0000256" key="2">
    <source>
        <dbReference type="SAM" id="Phobius"/>
    </source>
</evidence>
<dbReference type="GeneID" id="19278928"/>
<keyword evidence="4" id="KW-1185">Reference proteome</keyword>
<dbReference type="AlphaFoldDB" id="W3WJV1"/>
<protein>
    <submittedName>
        <fullName evidence="3">Uncharacterized protein</fullName>
    </submittedName>
</protein>
<dbReference type="EMBL" id="KI912120">
    <property type="protein sequence ID" value="ETS74049.1"/>
    <property type="molecule type" value="Genomic_DNA"/>
</dbReference>
<keyword evidence="2" id="KW-1133">Transmembrane helix</keyword>
<dbReference type="RefSeq" id="XP_007840687.1">
    <property type="nucleotide sequence ID" value="XM_007842496.1"/>
</dbReference>
<dbReference type="Proteomes" id="UP000030651">
    <property type="component" value="Unassembled WGS sequence"/>
</dbReference>
<sequence length="170" mass="16504">MSTTTTSASASATCGARLYDIPVQDAACALPYGGNHTDIMSACCKSADVISYYGDCGVYCLALDQSVADLTSCLFDQGAADQDVFCRGNTTATATGSGDSVPTSASASVVASATGDSSSGSGTSTGSGSASETSKSAAAPRSQAAVGVTTLGLTIGALLFSATTLGAFAL</sequence>
<dbReference type="OrthoDB" id="3520229at2759"/>
<name>W3WJV1_PESFW</name>
<feature type="transmembrane region" description="Helical" evidence="2">
    <location>
        <begin position="144"/>
        <end position="169"/>
    </location>
</feature>
<evidence type="ECO:0000313" key="3">
    <source>
        <dbReference type="EMBL" id="ETS74049.1"/>
    </source>
</evidence>
<evidence type="ECO:0000256" key="1">
    <source>
        <dbReference type="SAM" id="MobiDB-lite"/>
    </source>
</evidence>
<accession>W3WJV1</accession>
<dbReference type="STRING" id="1229662.W3WJV1"/>
<dbReference type="KEGG" id="pfy:PFICI_13915"/>
<keyword evidence="2" id="KW-0472">Membrane</keyword>
<dbReference type="HOGENOM" id="CLU_108553_1_0_1"/>
<proteinExistence type="predicted"/>
<gene>
    <name evidence="3" type="ORF">PFICI_13915</name>
</gene>
<evidence type="ECO:0000313" key="4">
    <source>
        <dbReference type="Proteomes" id="UP000030651"/>
    </source>
</evidence>
<feature type="region of interest" description="Disordered" evidence="1">
    <location>
        <begin position="112"/>
        <end position="136"/>
    </location>
</feature>
<organism evidence="3 4">
    <name type="scientific">Pestalotiopsis fici (strain W106-1 / CGMCC3.15140)</name>
    <dbReference type="NCBI Taxonomy" id="1229662"/>
    <lineage>
        <taxon>Eukaryota</taxon>
        <taxon>Fungi</taxon>
        <taxon>Dikarya</taxon>
        <taxon>Ascomycota</taxon>
        <taxon>Pezizomycotina</taxon>
        <taxon>Sordariomycetes</taxon>
        <taxon>Xylariomycetidae</taxon>
        <taxon>Amphisphaeriales</taxon>
        <taxon>Sporocadaceae</taxon>
        <taxon>Pestalotiopsis</taxon>
    </lineage>
</organism>